<name>A0ACB8EBE0_9SAUR</name>
<dbReference type="EMBL" id="CM037627">
    <property type="protein sequence ID" value="KAH7989870.1"/>
    <property type="molecule type" value="Genomic_DNA"/>
</dbReference>
<reference evidence="1" key="1">
    <citation type="submission" date="2021-08" db="EMBL/GenBank/DDBJ databases">
        <title>The first chromosome-level gecko genome reveals the dynamic sex chromosomes of Neotropical dwarf geckos (Sphaerodactylidae: Sphaerodactylus).</title>
        <authorList>
            <person name="Pinto B.J."/>
            <person name="Keating S.E."/>
            <person name="Gamble T."/>
        </authorList>
    </citation>
    <scope>NUCLEOTIDE SEQUENCE</scope>
    <source>
        <strain evidence="1">TG3544</strain>
    </source>
</reference>
<protein>
    <submittedName>
        <fullName evidence="1">Uncharacterized protein</fullName>
    </submittedName>
</protein>
<dbReference type="Proteomes" id="UP000827872">
    <property type="component" value="Linkage Group LG14"/>
</dbReference>
<accession>A0ACB8EBE0</accession>
<sequence length="102" mass="11611">MLCLSVTKHLPRLKKPQFPRTPSKLFSSGYLNCEPKGYSGLKLKGIYNDTESEPHILKTGAQSCVFGLLTQAKKYLFPSTWQSSFKATYKSYQTFSVKMYTI</sequence>
<evidence type="ECO:0000313" key="2">
    <source>
        <dbReference type="Proteomes" id="UP000827872"/>
    </source>
</evidence>
<comment type="caution">
    <text evidence="1">The sequence shown here is derived from an EMBL/GenBank/DDBJ whole genome shotgun (WGS) entry which is preliminary data.</text>
</comment>
<proteinExistence type="predicted"/>
<keyword evidence="2" id="KW-1185">Reference proteome</keyword>
<organism evidence="1 2">
    <name type="scientific">Sphaerodactylus townsendi</name>
    <dbReference type="NCBI Taxonomy" id="933632"/>
    <lineage>
        <taxon>Eukaryota</taxon>
        <taxon>Metazoa</taxon>
        <taxon>Chordata</taxon>
        <taxon>Craniata</taxon>
        <taxon>Vertebrata</taxon>
        <taxon>Euteleostomi</taxon>
        <taxon>Lepidosauria</taxon>
        <taxon>Squamata</taxon>
        <taxon>Bifurcata</taxon>
        <taxon>Gekkota</taxon>
        <taxon>Sphaerodactylidae</taxon>
        <taxon>Sphaerodactylus</taxon>
    </lineage>
</organism>
<evidence type="ECO:0000313" key="1">
    <source>
        <dbReference type="EMBL" id="KAH7989870.1"/>
    </source>
</evidence>
<gene>
    <name evidence="1" type="ORF">K3G42_015645</name>
</gene>